<proteinExistence type="predicted"/>
<organism evidence="2 3">
    <name type="scientific">Periplaneta americana</name>
    <name type="common">American cockroach</name>
    <name type="synonym">Blatta americana</name>
    <dbReference type="NCBI Taxonomy" id="6978"/>
    <lineage>
        <taxon>Eukaryota</taxon>
        <taxon>Metazoa</taxon>
        <taxon>Ecdysozoa</taxon>
        <taxon>Arthropoda</taxon>
        <taxon>Hexapoda</taxon>
        <taxon>Insecta</taxon>
        <taxon>Pterygota</taxon>
        <taxon>Neoptera</taxon>
        <taxon>Polyneoptera</taxon>
        <taxon>Dictyoptera</taxon>
        <taxon>Blattodea</taxon>
        <taxon>Blattoidea</taxon>
        <taxon>Blattidae</taxon>
        <taxon>Blattinae</taxon>
        <taxon>Periplaneta</taxon>
    </lineage>
</organism>
<accession>A0ABQ8SAT4</accession>
<dbReference type="InterPro" id="IPR036397">
    <property type="entry name" value="RNaseH_sf"/>
</dbReference>
<dbReference type="PANTHER" id="PTHR33939">
    <property type="entry name" value="PROTEIN CBG22215"/>
    <property type="match status" value="1"/>
</dbReference>
<reference evidence="2 3" key="1">
    <citation type="journal article" date="2022" name="Allergy">
        <title>Genome assembly and annotation of Periplaneta americana reveal a comprehensive cockroach allergen profile.</title>
        <authorList>
            <person name="Wang L."/>
            <person name="Xiong Q."/>
            <person name="Saelim N."/>
            <person name="Wang L."/>
            <person name="Nong W."/>
            <person name="Wan A.T."/>
            <person name="Shi M."/>
            <person name="Liu X."/>
            <person name="Cao Q."/>
            <person name="Hui J.H.L."/>
            <person name="Sookrung N."/>
            <person name="Leung T.F."/>
            <person name="Tungtrongchitr A."/>
            <person name="Tsui S.K.W."/>
        </authorList>
    </citation>
    <scope>NUCLEOTIDE SEQUENCE [LARGE SCALE GENOMIC DNA]</scope>
    <source>
        <strain evidence="2">PWHHKU_190912</strain>
    </source>
</reference>
<feature type="compositionally biased region" description="Acidic residues" evidence="1">
    <location>
        <begin position="284"/>
        <end position="301"/>
    </location>
</feature>
<feature type="compositionally biased region" description="Polar residues" evidence="1">
    <location>
        <begin position="166"/>
        <end position="176"/>
    </location>
</feature>
<dbReference type="Gene3D" id="3.30.420.10">
    <property type="entry name" value="Ribonuclease H-like superfamily/Ribonuclease H"/>
    <property type="match status" value="1"/>
</dbReference>
<feature type="region of interest" description="Disordered" evidence="1">
    <location>
        <begin position="283"/>
        <end position="331"/>
    </location>
</feature>
<evidence type="ECO:0000256" key="1">
    <source>
        <dbReference type="SAM" id="MobiDB-lite"/>
    </source>
</evidence>
<feature type="region of interest" description="Disordered" evidence="1">
    <location>
        <begin position="151"/>
        <end position="176"/>
    </location>
</feature>
<protein>
    <submittedName>
        <fullName evidence="2">Uncharacterized protein</fullName>
    </submittedName>
</protein>
<evidence type="ECO:0000313" key="2">
    <source>
        <dbReference type="EMBL" id="KAJ4430969.1"/>
    </source>
</evidence>
<dbReference type="Proteomes" id="UP001148838">
    <property type="component" value="Unassembled WGS sequence"/>
</dbReference>
<evidence type="ECO:0000313" key="3">
    <source>
        <dbReference type="Proteomes" id="UP001148838"/>
    </source>
</evidence>
<dbReference type="PANTHER" id="PTHR33939:SF1">
    <property type="entry name" value="DUF4371 DOMAIN-CONTAINING PROTEIN"/>
    <property type="match status" value="1"/>
</dbReference>
<sequence length="331" mass="38269">MFPQIKFTVRRAVLVVFKSAAVRLPNHSQNECYLIVEGIRRRRRRRRRRGRPRTRWLDAVENDLGLREMKVKRWRKTEDREAWANTMRKLRFSEDHETWININHTKSKIWICEDGDIPLNVPLGKGGRFIIVHAGPSSGFIPGAYHSFKSKSTNDPHEEMNALNKAPTSASSKSDMPSWLRQNNIEYDPKATKIVLYDIIKLKKEKMVSAIEFIWAQVKNDVAKHNVSFESSEVIKLFEEALSKVTPENWKNACEHIKKEEDFYWERDGMIDKAVDRFVISLDSDSDDDDGDDNMEVEVEESATAHTNSFMEGVRLLPPSPPQSSGQPLSE</sequence>
<comment type="caution">
    <text evidence="2">The sequence shown here is derived from an EMBL/GenBank/DDBJ whole genome shotgun (WGS) entry which is preliminary data.</text>
</comment>
<gene>
    <name evidence="2" type="ORF">ANN_19562</name>
</gene>
<name>A0ABQ8SAT4_PERAM</name>
<keyword evidence="3" id="KW-1185">Reference proteome</keyword>
<dbReference type="EMBL" id="JAJSOF020000031">
    <property type="protein sequence ID" value="KAJ4430969.1"/>
    <property type="molecule type" value="Genomic_DNA"/>
</dbReference>